<dbReference type="GO" id="GO:0003887">
    <property type="term" value="F:DNA-directed DNA polymerase activity"/>
    <property type="evidence" value="ECO:0007669"/>
    <property type="project" value="UniProtKB-KW"/>
</dbReference>
<dbReference type="SMART" id="SM00382">
    <property type="entry name" value="AAA"/>
    <property type="match status" value="1"/>
</dbReference>
<dbReference type="InterPro" id="IPR012763">
    <property type="entry name" value="DNA_pol_III_sug/sutau_N"/>
</dbReference>
<keyword evidence="14" id="KW-1185">Reference proteome</keyword>
<dbReference type="InterPro" id="IPR050238">
    <property type="entry name" value="DNA_Rep/Repair_Clamp_Loader"/>
</dbReference>
<evidence type="ECO:0000256" key="10">
    <source>
        <dbReference type="ARBA" id="ARBA00049244"/>
    </source>
</evidence>
<dbReference type="GO" id="GO:0003677">
    <property type="term" value="F:DNA binding"/>
    <property type="evidence" value="ECO:0007669"/>
    <property type="project" value="InterPro"/>
</dbReference>
<evidence type="ECO:0000313" key="14">
    <source>
        <dbReference type="Proteomes" id="UP000066549"/>
    </source>
</evidence>
<dbReference type="EC" id="2.7.7.7" evidence="11"/>
<dbReference type="InterPro" id="IPR003593">
    <property type="entry name" value="AAA+_ATPase"/>
</dbReference>
<evidence type="ECO:0000313" key="13">
    <source>
        <dbReference type="EMBL" id="AKO66344.1"/>
    </source>
</evidence>
<dbReference type="CDD" id="cd00009">
    <property type="entry name" value="AAA"/>
    <property type="match status" value="1"/>
</dbReference>
<dbReference type="InterPro" id="IPR045085">
    <property type="entry name" value="HLD_clamp_pol_III_gamma_tau"/>
</dbReference>
<feature type="domain" description="AAA+ ATPase" evidence="12">
    <location>
        <begin position="37"/>
        <end position="177"/>
    </location>
</feature>
<keyword evidence="5" id="KW-0479">Metal-binding</keyword>
<comment type="catalytic activity">
    <reaction evidence="10 11">
        <text>DNA(n) + a 2'-deoxyribonucleoside 5'-triphosphate = DNA(n+1) + diphosphate</text>
        <dbReference type="Rhea" id="RHEA:22508"/>
        <dbReference type="Rhea" id="RHEA-COMP:17339"/>
        <dbReference type="Rhea" id="RHEA-COMP:17340"/>
        <dbReference type="ChEBI" id="CHEBI:33019"/>
        <dbReference type="ChEBI" id="CHEBI:61560"/>
        <dbReference type="ChEBI" id="CHEBI:173112"/>
        <dbReference type="EC" id="2.7.7.7"/>
    </reaction>
</comment>
<dbReference type="GO" id="GO:0009360">
    <property type="term" value="C:DNA polymerase III complex"/>
    <property type="evidence" value="ECO:0007669"/>
    <property type="project" value="InterPro"/>
</dbReference>
<dbReference type="InterPro" id="IPR008921">
    <property type="entry name" value="DNA_pol3_clamp-load_cplx_C"/>
</dbReference>
<gene>
    <name evidence="11" type="primary">dnaX</name>
    <name evidence="13" type="ORF">VI33_06705</name>
</gene>
<dbReference type="FunFam" id="3.40.50.300:FF:000014">
    <property type="entry name" value="DNA polymerase III subunit gamma/tau"/>
    <property type="match status" value="1"/>
</dbReference>
<comment type="subunit">
    <text evidence="11">DNA polymerase III contains a core (composed of alpha, epsilon and theta chains) that associates with a tau subunit. This core dimerizes to form the POLIII' complex. PolIII' associates with the gamma complex (composed of gamma, delta, delta', psi and chi chains) and with the beta chain to form the complete DNA polymerase III complex.</text>
</comment>
<evidence type="ECO:0000256" key="2">
    <source>
        <dbReference type="ARBA" id="ARBA00022679"/>
    </source>
</evidence>
<name>A0A0H4J0M7_9PROT</name>
<dbReference type="CDD" id="cd18137">
    <property type="entry name" value="HLD_clamp_pol_III_gamma_tau"/>
    <property type="match status" value="1"/>
</dbReference>
<dbReference type="GO" id="GO:0005524">
    <property type="term" value="F:ATP binding"/>
    <property type="evidence" value="ECO:0007669"/>
    <property type="project" value="UniProtKB-KW"/>
</dbReference>
<dbReference type="GO" id="GO:0046872">
    <property type="term" value="F:metal ion binding"/>
    <property type="evidence" value="ECO:0007669"/>
    <property type="project" value="UniProtKB-KW"/>
</dbReference>
<reference evidence="13 14" key="1">
    <citation type="submission" date="2015-03" db="EMBL/GenBank/DDBJ databases">
        <title>Comparative analysis of the OM43 clade including a novel species from Red Sea uncovers genomic and metabolic diversity among marine methylotrophs.</title>
        <authorList>
            <person name="Jimenez-Infante F."/>
            <person name="Ngugi D.K."/>
            <person name="Vinu M."/>
            <person name="Alam I."/>
            <person name="Kamau A."/>
            <person name="Blom J."/>
            <person name="Bajic V.B."/>
            <person name="Stingl U."/>
        </authorList>
    </citation>
    <scope>NUCLEOTIDE SEQUENCE [LARGE SCALE GENOMIC DNA]</scope>
    <source>
        <strain evidence="13 14">MBRSH7</strain>
    </source>
</reference>
<dbReference type="Gene3D" id="1.20.272.10">
    <property type="match status" value="1"/>
</dbReference>
<evidence type="ECO:0000256" key="9">
    <source>
        <dbReference type="ARBA" id="ARBA00022932"/>
    </source>
</evidence>
<dbReference type="Pfam" id="PF12169">
    <property type="entry name" value="DNA_pol3_gamma3"/>
    <property type="match status" value="1"/>
</dbReference>
<proteinExistence type="inferred from homology"/>
<keyword evidence="4 11" id="KW-0235">DNA replication</keyword>
<keyword evidence="7" id="KW-0862">Zinc</keyword>
<evidence type="ECO:0000259" key="12">
    <source>
        <dbReference type="SMART" id="SM00382"/>
    </source>
</evidence>
<dbReference type="Pfam" id="PF22608">
    <property type="entry name" value="DNAX_ATPase_lid"/>
    <property type="match status" value="1"/>
</dbReference>
<comment type="function">
    <text evidence="11">DNA polymerase III is a complex, multichain enzyme responsible for most of the replicative synthesis in bacteria. This DNA polymerase also exhibits 3' to 5' exonuclease activity.</text>
</comment>
<organism evidence="13 14">
    <name type="scientific">Methylophilales bacterium MBRS-H7</name>
    <dbReference type="NCBI Taxonomy" id="1623450"/>
    <lineage>
        <taxon>Bacteria</taxon>
        <taxon>Pseudomonadati</taxon>
        <taxon>Pseudomonadota</taxon>
        <taxon>Betaproteobacteria</taxon>
        <taxon>Nitrosomonadales</taxon>
        <taxon>OM43 clade</taxon>
    </lineage>
</organism>
<keyword evidence="2 11" id="KW-0808">Transferase</keyword>
<keyword evidence="3 11" id="KW-0548">Nucleotidyltransferase</keyword>
<comment type="similarity">
    <text evidence="1 11">Belongs to the DnaX/STICHEL family.</text>
</comment>
<dbReference type="PANTHER" id="PTHR11669:SF0">
    <property type="entry name" value="PROTEIN STICHEL-LIKE 2"/>
    <property type="match status" value="1"/>
</dbReference>
<evidence type="ECO:0000256" key="8">
    <source>
        <dbReference type="ARBA" id="ARBA00022840"/>
    </source>
</evidence>
<keyword evidence="9 11" id="KW-0239">DNA-directed DNA polymerase</keyword>
<evidence type="ECO:0000256" key="6">
    <source>
        <dbReference type="ARBA" id="ARBA00022741"/>
    </source>
</evidence>
<protein>
    <recommendedName>
        <fullName evidence="11">DNA polymerase III subunit gamma/tau</fullName>
        <ecNumber evidence="11">2.7.7.7</ecNumber>
    </recommendedName>
</protein>
<dbReference type="Proteomes" id="UP000066549">
    <property type="component" value="Chromosome"/>
</dbReference>
<dbReference type="AlphaFoldDB" id="A0A0H4J0M7"/>
<evidence type="ECO:0000256" key="4">
    <source>
        <dbReference type="ARBA" id="ARBA00022705"/>
    </source>
</evidence>
<dbReference type="PATRIC" id="fig|1623450.3.peg.1343"/>
<dbReference type="InterPro" id="IPR021029">
    <property type="entry name" value="DNA_pol_III_tau_dom-5"/>
</dbReference>
<evidence type="ECO:0000256" key="5">
    <source>
        <dbReference type="ARBA" id="ARBA00022723"/>
    </source>
</evidence>
<dbReference type="Gene3D" id="3.30.300.150">
    <property type="entry name" value="DNA polymerase III, tau subunit, domain V"/>
    <property type="match status" value="1"/>
</dbReference>
<dbReference type="NCBIfam" id="TIGR02397">
    <property type="entry name" value="dnaX_nterm"/>
    <property type="match status" value="1"/>
</dbReference>
<evidence type="ECO:0000256" key="3">
    <source>
        <dbReference type="ARBA" id="ARBA00022695"/>
    </source>
</evidence>
<dbReference type="Gene3D" id="3.40.50.300">
    <property type="entry name" value="P-loop containing nucleotide triphosphate hydrolases"/>
    <property type="match status" value="1"/>
</dbReference>
<dbReference type="PANTHER" id="PTHR11669">
    <property type="entry name" value="REPLICATION FACTOR C / DNA POLYMERASE III GAMMA-TAU SUBUNIT"/>
    <property type="match status" value="1"/>
</dbReference>
<keyword evidence="8 11" id="KW-0067">ATP-binding</keyword>
<dbReference type="Gene3D" id="1.10.8.60">
    <property type="match status" value="1"/>
</dbReference>
<sequence>MKNLALARKWRPKNFETIVGQEFIVEALKNSILGDRLHHAYLLSGTRGVGKTTIARIFAKCLNCHTGSNPTPCCECSSCLEIDQSKSIDVIELDAASNTQVDNMRELLENANYQPTSSKYKIFIIDEVHMLSKSSFNAMLKTLEEPPEHVIFILATTDPEKIPVTVISRCLHFNLMQMTNDEICGQLKNIFHEEKIAYEDEAINMMSKHADGSMRDALSLADRVINYTNGNVSLEKLSQILGVTSDGVIDELLTNILDNNKQKVFDLLNKLREHHISYENALKVLSEKIFMISEEQTFGGGNKSIERGEQFSLQLLQTLYQISINGLKDLPFSPSQHIGFRMTIIRLLNFIPINNGNAIRLETKQINHNKKIENQEPKKKNSAENIRIDNWDHVVDQIKPGMAKTLAQNCLVKSQEDNFLYLIVDERFKHLNNDKYIKILEESLYTIYGEKIKIEINEETVTSTPAQKKQIEKDDALKVATDSIKTDSKIENILNEFDAQIIESTIKSTKIN</sequence>
<dbReference type="Pfam" id="PF12170">
    <property type="entry name" value="DNA_pol3_tau_5"/>
    <property type="match status" value="1"/>
</dbReference>
<dbReference type="OrthoDB" id="9810148at2"/>
<dbReference type="InterPro" id="IPR027417">
    <property type="entry name" value="P-loop_NTPase"/>
</dbReference>
<dbReference type="SUPFAM" id="SSF48019">
    <property type="entry name" value="post-AAA+ oligomerization domain-like"/>
    <property type="match status" value="1"/>
</dbReference>
<dbReference type="InterPro" id="IPR022754">
    <property type="entry name" value="DNA_pol_III_gamma-3"/>
</dbReference>
<evidence type="ECO:0000256" key="1">
    <source>
        <dbReference type="ARBA" id="ARBA00006360"/>
    </source>
</evidence>
<keyword evidence="6 11" id="KW-0547">Nucleotide-binding</keyword>
<dbReference type="FunFam" id="1.10.8.60:FF:000013">
    <property type="entry name" value="DNA polymerase III subunit gamma/tau"/>
    <property type="match status" value="1"/>
</dbReference>
<dbReference type="Pfam" id="PF13177">
    <property type="entry name" value="DNA_pol3_delta2"/>
    <property type="match status" value="1"/>
</dbReference>
<evidence type="ECO:0000256" key="11">
    <source>
        <dbReference type="RuleBase" id="RU364063"/>
    </source>
</evidence>
<dbReference type="InterPro" id="IPR038249">
    <property type="entry name" value="PolIII_tau_V_sf"/>
</dbReference>
<dbReference type="EMBL" id="CP011002">
    <property type="protein sequence ID" value="AKO66344.1"/>
    <property type="molecule type" value="Genomic_DNA"/>
</dbReference>
<accession>A0A0H4J0M7</accession>
<dbReference type="SUPFAM" id="SSF52540">
    <property type="entry name" value="P-loop containing nucleoside triphosphate hydrolases"/>
    <property type="match status" value="1"/>
</dbReference>
<dbReference type="GO" id="GO:0006261">
    <property type="term" value="P:DNA-templated DNA replication"/>
    <property type="evidence" value="ECO:0007669"/>
    <property type="project" value="TreeGrafter"/>
</dbReference>
<evidence type="ECO:0000256" key="7">
    <source>
        <dbReference type="ARBA" id="ARBA00022833"/>
    </source>
</evidence>